<feature type="non-terminal residue" evidence="1">
    <location>
        <position position="1"/>
    </location>
</feature>
<accession>A0ABV0X0T3</accession>
<dbReference type="EMBL" id="JAHRIM010081819">
    <property type="protein sequence ID" value="MEQ2275500.1"/>
    <property type="molecule type" value="Genomic_DNA"/>
</dbReference>
<sequence>LVANTTMDKGPCSCTPVTLEENGLAACDSSYTDDELVDAFGDLAALPVEVEERRPTCLRCRRPQKVCLCPFLPQQPLEVSTCLYVVQHPAEVSQYIQHQFVLHGCVKCFWFCVNKFSCSHSYDLL</sequence>
<evidence type="ECO:0000313" key="1">
    <source>
        <dbReference type="EMBL" id="MEQ2275500.1"/>
    </source>
</evidence>
<gene>
    <name evidence="1" type="ORF">XENORESO_004301</name>
</gene>
<keyword evidence="2" id="KW-1185">Reference proteome</keyword>
<name>A0ABV0X0T3_9TELE</name>
<protein>
    <submittedName>
        <fullName evidence="1">Uncharacterized protein</fullName>
    </submittedName>
</protein>
<evidence type="ECO:0000313" key="2">
    <source>
        <dbReference type="Proteomes" id="UP001444071"/>
    </source>
</evidence>
<reference evidence="1 2" key="1">
    <citation type="submission" date="2021-06" db="EMBL/GenBank/DDBJ databases">
        <authorList>
            <person name="Palmer J.M."/>
        </authorList>
    </citation>
    <scope>NUCLEOTIDE SEQUENCE [LARGE SCALE GENOMIC DNA]</scope>
    <source>
        <strain evidence="1 2">XR_2019</strain>
        <tissue evidence="1">Muscle</tissue>
    </source>
</reference>
<comment type="caution">
    <text evidence="1">The sequence shown here is derived from an EMBL/GenBank/DDBJ whole genome shotgun (WGS) entry which is preliminary data.</text>
</comment>
<proteinExistence type="predicted"/>
<dbReference type="Proteomes" id="UP001444071">
    <property type="component" value="Unassembled WGS sequence"/>
</dbReference>
<organism evidence="1 2">
    <name type="scientific">Xenotaenia resolanae</name>
    <dbReference type="NCBI Taxonomy" id="208358"/>
    <lineage>
        <taxon>Eukaryota</taxon>
        <taxon>Metazoa</taxon>
        <taxon>Chordata</taxon>
        <taxon>Craniata</taxon>
        <taxon>Vertebrata</taxon>
        <taxon>Euteleostomi</taxon>
        <taxon>Actinopterygii</taxon>
        <taxon>Neopterygii</taxon>
        <taxon>Teleostei</taxon>
        <taxon>Neoteleostei</taxon>
        <taxon>Acanthomorphata</taxon>
        <taxon>Ovalentaria</taxon>
        <taxon>Atherinomorphae</taxon>
        <taxon>Cyprinodontiformes</taxon>
        <taxon>Goodeidae</taxon>
        <taxon>Xenotaenia</taxon>
    </lineage>
</organism>